<name>A0AA41SDG5_PAPNU</name>
<feature type="region of interest" description="Disordered" evidence="1">
    <location>
        <begin position="1"/>
        <end position="34"/>
    </location>
</feature>
<dbReference type="AlphaFoldDB" id="A0AA41SDG5"/>
<feature type="domain" description="DUF3615" evidence="2">
    <location>
        <begin position="48"/>
        <end position="144"/>
    </location>
</feature>
<sequence length="165" mass="18458">MAAVRSCSSSNSKSLRSTDVSDPSPDGPVGKECTYTSKDREEVRPYAMDALSVYNERTGARYELVQPGFMTRVVLLTYFLHHIDFTAKKTDVVDAPEEMFFAELTSVGEVRSVNLCKCMGPKESISGDKNYGCCYCTSYNVQHPRNGRFTAGGSGLFWNYLELWK</sequence>
<protein>
    <recommendedName>
        <fullName evidence="2">DUF3615 domain-containing protein</fullName>
    </recommendedName>
</protein>
<dbReference type="EMBL" id="JAJJMA010138437">
    <property type="protein sequence ID" value="MCL7033779.1"/>
    <property type="molecule type" value="Genomic_DNA"/>
</dbReference>
<organism evidence="3 4">
    <name type="scientific">Papaver nudicaule</name>
    <name type="common">Iceland poppy</name>
    <dbReference type="NCBI Taxonomy" id="74823"/>
    <lineage>
        <taxon>Eukaryota</taxon>
        <taxon>Viridiplantae</taxon>
        <taxon>Streptophyta</taxon>
        <taxon>Embryophyta</taxon>
        <taxon>Tracheophyta</taxon>
        <taxon>Spermatophyta</taxon>
        <taxon>Magnoliopsida</taxon>
        <taxon>Ranunculales</taxon>
        <taxon>Papaveraceae</taxon>
        <taxon>Papaveroideae</taxon>
        <taxon>Papaver</taxon>
    </lineage>
</organism>
<dbReference type="Pfam" id="PF12274">
    <property type="entry name" value="DUF3615"/>
    <property type="match status" value="1"/>
</dbReference>
<comment type="caution">
    <text evidence="3">The sequence shown here is derived from an EMBL/GenBank/DDBJ whole genome shotgun (WGS) entry which is preliminary data.</text>
</comment>
<evidence type="ECO:0000313" key="4">
    <source>
        <dbReference type="Proteomes" id="UP001177140"/>
    </source>
</evidence>
<evidence type="ECO:0000259" key="2">
    <source>
        <dbReference type="Pfam" id="PF12274"/>
    </source>
</evidence>
<proteinExistence type="predicted"/>
<evidence type="ECO:0000313" key="3">
    <source>
        <dbReference type="EMBL" id="MCL7033779.1"/>
    </source>
</evidence>
<dbReference type="Proteomes" id="UP001177140">
    <property type="component" value="Unassembled WGS sequence"/>
</dbReference>
<feature type="compositionally biased region" description="Low complexity" evidence="1">
    <location>
        <begin position="1"/>
        <end position="17"/>
    </location>
</feature>
<gene>
    <name evidence="3" type="ORF">MKW94_003345</name>
</gene>
<dbReference type="PANTHER" id="PTHR34710:SF20">
    <property type="entry name" value="OS10G0550200 PROTEIN"/>
    <property type="match status" value="1"/>
</dbReference>
<dbReference type="PANTHER" id="PTHR34710">
    <property type="entry name" value="OS03G0834100 PROTEIN"/>
    <property type="match status" value="1"/>
</dbReference>
<evidence type="ECO:0000256" key="1">
    <source>
        <dbReference type="SAM" id="MobiDB-lite"/>
    </source>
</evidence>
<accession>A0AA41SDG5</accession>
<keyword evidence="4" id="KW-1185">Reference proteome</keyword>
<dbReference type="InterPro" id="IPR022059">
    <property type="entry name" value="DUF3615"/>
</dbReference>
<reference evidence="3" key="1">
    <citation type="submission" date="2022-03" db="EMBL/GenBank/DDBJ databases">
        <title>A functionally conserved STORR gene fusion in Papaver species that diverged 16.8 million years ago.</title>
        <authorList>
            <person name="Catania T."/>
        </authorList>
    </citation>
    <scope>NUCLEOTIDE SEQUENCE</scope>
    <source>
        <strain evidence="3">S-191538</strain>
    </source>
</reference>